<keyword evidence="1" id="KW-0328">Glycosyltransferase</keyword>
<name>W0RFY9_9BACT</name>
<reference evidence="4 5" key="1">
    <citation type="journal article" date="2014" name="Genome Announc.">
        <title>Genome Sequence and Methylome of Soil Bacterium Gemmatirosa kalamazoonensis KBS708T, a Member of the Rarely Cultivated Gemmatimonadetes Phylum.</title>
        <authorList>
            <person name="Debruyn J.M."/>
            <person name="Radosevich M."/>
            <person name="Wommack K.E."/>
            <person name="Polson S.W."/>
            <person name="Hauser L.J."/>
            <person name="Fawaz M.N."/>
            <person name="Korlach J."/>
            <person name="Tsai Y.C."/>
        </authorList>
    </citation>
    <scope>NUCLEOTIDE SEQUENCE [LARGE SCALE GENOMIC DNA]</scope>
    <source>
        <strain evidence="4 5">KBS708</strain>
    </source>
</reference>
<evidence type="ECO:0000259" key="3">
    <source>
        <dbReference type="Pfam" id="PF13439"/>
    </source>
</evidence>
<organism evidence="4 5">
    <name type="scientific">Gemmatirosa kalamazoonensis</name>
    <dbReference type="NCBI Taxonomy" id="861299"/>
    <lineage>
        <taxon>Bacteria</taxon>
        <taxon>Pseudomonadati</taxon>
        <taxon>Gemmatimonadota</taxon>
        <taxon>Gemmatimonadia</taxon>
        <taxon>Gemmatimonadales</taxon>
        <taxon>Gemmatimonadaceae</taxon>
        <taxon>Gemmatirosa</taxon>
    </lineage>
</organism>
<dbReference type="PATRIC" id="fig|861299.3.peg.2538"/>
<proteinExistence type="predicted"/>
<evidence type="ECO:0000313" key="5">
    <source>
        <dbReference type="Proteomes" id="UP000019151"/>
    </source>
</evidence>
<dbReference type="GO" id="GO:0016757">
    <property type="term" value="F:glycosyltransferase activity"/>
    <property type="evidence" value="ECO:0007669"/>
    <property type="project" value="UniProtKB-KW"/>
</dbReference>
<dbReference type="KEGG" id="gba:J421_2492"/>
<dbReference type="Pfam" id="PF13439">
    <property type="entry name" value="Glyco_transf_4"/>
    <property type="match status" value="1"/>
</dbReference>
<sequence length="387" mass="41591">MRLLFLIRELSVGGAERQLAALARGLDKARFDVTVAAMYAGGGMWEDLARSENVRLVSLDKGGRWDTLAFARRLIGLAREIRPHLVHGYMIPANELSLLAGRAVGAKVAWGIRISDQDFSRYTTFRRVVHRTGTRLSRFPDLLIANSHAGRASHIAEGYPAENFIVIPNGIDVEAFRPDAEAGARWRAANGIDAAETVIGLPARLDPMKDHHSFLAAVARLSADLGARTPLFVCAGNGEPAFRAELEAEARRLGVAERVRWMPAVREVTGLYNGVDLVTSASAFGEGFPNVLGEAMACGTPCVAATSGDAAAVIGDTGVAVPPRDPPALATGWRTLLAMRPEERRALGARARERIATEYTIARLVERSSRAFEAVVRGEHAVGVSAA</sequence>
<feature type="domain" description="Glycosyltransferase subfamily 4-like N-terminal" evidence="3">
    <location>
        <begin position="12"/>
        <end position="174"/>
    </location>
</feature>
<dbReference type="SUPFAM" id="SSF53756">
    <property type="entry name" value="UDP-Glycosyltransferase/glycogen phosphorylase"/>
    <property type="match status" value="1"/>
</dbReference>
<dbReference type="HOGENOM" id="CLU_009583_0_3_0"/>
<keyword evidence="2 4" id="KW-0808">Transferase</keyword>
<evidence type="ECO:0000256" key="1">
    <source>
        <dbReference type="ARBA" id="ARBA00022676"/>
    </source>
</evidence>
<protein>
    <submittedName>
        <fullName evidence="4">Glycosyl transferase group 1</fullName>
    </submittedName>
</protein>
<dbReference type="Pfam" id="PF13692">
    <property type="entry name" value="Glyco_trans_1_4"/>
    <property type="match status" value="1"/>
</dbReference>
<dbReference type="AlphaFoldDB" id="W0RFY9"/>
<dbReference type="InParanoid" id="W0RFY9"/>
<accession>W0RFY9</accession>
<dbReference type="EMBL" id="CP007128">
    <property type="protein sequence ID" value="AHG90029.1"/>
    <property type="molecule type" value="Genomic_DNA"/>
</dbReference>
<dbReference type="InterPro" id="IPR028098">
    <property type="entry name" value="Glyco_trans_4-like_N"/>
</dbReference>
<gene>
    <name evidence="4" type="ORF">J421_2492</name>
</gene>
<dbReference type="PANTHER" id="PTHR12526">
    <property type="entry name" value="GLYCOSYLTRANSFERASE"/>
    <property type="match status" value="1"/>
</dbReference>
<dbReference type="STRING" id="861299.J421_2492"/>
<dbReference type="FunCoup" id="W0RFY9">
    <property type="interactions" value="16"/>
</dbReference>
<dbReference type="PANTHER" id="PTHR12526:SF510">
    <property type="entry name" value="D-INOSITOL 3-PHOSPHATE GLYCOSYLTRANSFERASE"/>
    <property type="match status" value="1"/>
</dbReference>
<evidence type="ECO:0000256" key="2">
    <source>
        <dbReference type="ARBA" id="ARBA00022679"/>
    </source>
</evidence>
<keyword evidence="5" id="KW-1185">Reference proteome</keyword>
<dbReference type="Gene3D" id="3.40.50.2000">
    <property type="entry name" value="Glycogen Phosphorylase B"/>
    <property type="match status" value="2"/>
</dbReference>
<dbReference type="Proteomes" id="UP000019151">
    <property type="component" value="Chromosome"/>
</dbReference>
<evidence type="ECO:0000313" key="4">
    <source>
        <dbReference type="EMBL" id="AHG90029.1"/>
    </source>
</evidence>
<dbReference type="eggNOG" id="COG0438">
    <property type="taxonomic scope" value="Bacteria"/>
</dbReference>